<proteinExistence type="predicted"/>
<dbReference type="RefSeq" id="WP_159066308.1">
    <property type="nucleotide sequence ID" value="NZ_JAURUE010000001.1"/>
</dbReference>
<sequence length="50" mass="5078">MPHRLGDVAVAVFTADWRGPLDESVADRAAEAAAAAARAGAFVRAEGPGE</sequence>
<accession>A0ABT9KV57</accession>
<keyword evidence="2" id="KW-1185">Reference proteome</keyword>
<name>A0ABT9KV57_9ACTN</name>
<protein>
    <submittedName>
        <fullName evidence="1">Uncharacterized protein</fullName>
    </submittedName>
</protein>
<organism evidence="1 2">
    <name type="scientific">Streptomyces demainii</name>
    <dbReference type="NCBI Taxonomy" id="588122"/>
    <lineage>
        <taxon>Bacteria</taxon>
        <taxon>Bacillati</taxon>
        <taxon>Actinomycetota</taxon>
        <taxon>Actinomycetes</taxon>
        <taxon>Kitasatosporales</taxon>
        <taxon>Streptomycetaceae</taxon>
        <taxon>Streptomyces</taxon>
    </lineage>
</organism>
<comment type="caution">
    <text evidence="1">The sequence shown here is derived from an EMBL/GenBank/DDBJ whole genome shotgun (WGS) entry which is preliminary data.</text>
</comment>
<dbReference type="Proteomes" id="UP001234880">
    <property type="component" value="Unassembled WGS sequence"/>
</dbReference>
<gene>
    <name evidence="1" type="ORF">JOF35_004592</name>
</gene>
<reference evidence="1 2" key="1">
    <citation type="submission" date="2023-07" db="EMBL/GenBank/DDBJ databases">
        <title>Sequencing the genomes of 1000 actinobacteria strains.</title>
        <authorList>
            <person name="Klenk H.-P."/>
        </authorList>
    </citation>
    <scope>NUCLEOTIDE SEQUENCE [LARGE SCALE GENOMIC DNA]</scope>
    <source>
        <strain evidence="1 2">DSM 41600</strain>
    </source>
</reference>
<evidence type="ECO:0000313" key="1">
    <source>
        <dbReference type="EMBL" id="MDP9612315.1"/>
    </source>
</evidence>
<evidence type="ECO:0000313" key="2">
    <source>
        <dbReference type="Proteomes" id="UP001234880"/>
    </source>
</evidence>
<dbReference type="EMBL" id="JAURUE010000001">
    <property type="protein sequence ID" value="MDP9612315.1"/>
    <property type="molecule type" value="Genomic_DNA"/>
</dbReference>